<keyword evidence="6" id="KW-1185">Reference proteome</keyword>
<gene>
    <name evidence="5" type="ORF">EV139_3050</name>
</gene>
<dbReference type="GO" id="GO:0043565">
    <property type="term" value="F:sequence-specific DNA binding"/>
    <property type="evidence" value="ECO:0007669"/>
    <property type="project" value="InterPro"/>
</dbReference>
<dbReference type="InterPro" id="IPR050204">
    <property type="entry name" value="AraC_XylS_family_regulators"/>
</dbReference>
<accession>A0A4Q7TIX7</accession>
<dbReference type="SMART" id="SM00342">
    <property type="entry name" value="HTH_ARAC"/>
    <property type="match status" value="1"/>
</dbReference>
<sequence>MALGISRTFGFEPLVARSRTFRTAGPISAEDCARLIFVRAGSVLLHNELGVQQANVGDVITLGSNAMFGYEPEGFVTVTTICLDLDYVIDQVFWQHAAKFTDRLEARTFYELEYVKPAQLLRIGEHRTEMLAPWLDNLVALSLDGLSSDRFHRAQSLLSAILDVVFTYHNMETEPVGAVRPARREALHVSGLLASDLSRRWLASELAEAVYLSESQLRRVFSEAFGKPPLAYLTTLRTLRMAQLLRDTAMPIAEISFTVGWSDPDFAARQFRRYVGRSPSEYRRFEQSRNSQPYPE</sequence>
<organism evidence="5 6">
    <name type="scientific">Leucobacter luti</name>
    <dbReference type="NCBI Taxonomy" id="340320"/>
    <lineage>
        <taxon>Bacteria</taxon>
        <taxon>Bacillati</taxon>
        <taxon>Actinomycetota</taxon>
        <taxon>Actinomycetes</taxon>
        <taxon>Micrococcales</taxon>
        <taxon>Microbacteriaceae</taxon>
        <taxon>Leucobacter</taxon>
    </lineage>
</organism>
<feature type="domain" description="HTH araC/xylS-type" evidence="4">
    <location>
        <begin position="187"/>
        <end position="285"/>
    </location>
</feature>
<evidence type="ECO:0000259" key="4">
    <source>
        <dbReference type="PROSITE" id="PS01124"/>
    </source>
</evidence>
<dbReference type="Proteomes" id="UP000291832">
    <property type="component" value="Unassembled WGS sequence"/>
</dbReference>
<dbReference type="Pfam" id="PF12833">
    <property type="entry name" value="HTH_18"/>
    <property type="match status" value="1"/>
</dbReference>
<dbReference type="OrthoDB" id="186135at2"/>
<evidence type="ECO:0000256" key="3">
    <source>
        <dbReference type="ARBA" id="ARBA00023163"/>
    </source>
</evidence>
<keyword evidence="3" id="KW-0804">Transcription</keyword>
<dbReference type="GO" id="GO:0003700">
    <property type="term" value="F:DNA-binding transcription factor activity"/>
    <property type="evidence" value="ECO:0007669"/>
    <property type="project" value="InterPro"/>
</dbReference>
<dbReference type="Gene3D" id="1.10.10.60">
    <property type="entry name" value="Homeodomain-like"/>
    <property type="match status" value="2"/>
</dbReference>
<dbReference type="PANTHER" id="PTHR46796">
    <property type="entry name" value="HTH-TYPE TRANSCRIPTIONAL ACTIVATOR RHAS-RELATED"/>
    <property type="match status" value="1"/>
</dbReference>
<dbReference type="InterPro" id="IPR018060">
    <property type="entry name" value="HTH_AraC"/>
</dbReference>
<dbReference type="EMBL" id="SHKI01000008">
    <property type="protein sequence ID" value="RZT60604.1"/>
    <property type="molecule type" value="Genomic_DNA"/>
</dbReference>
<reference evidence="5 6" key="1">
    <citation type="journal article" date="2015" name="Stand. Genomic Sci.">
        <title>Genomic Encyclopedia of Bacterial and Archaeal Type Strains, Phase III: the genomes of soil and plant-associated and newly described type strains.</title>
        <authorList>
            <person name="Whitman W.B."/>
            <person name="Woyke T."/>
            <person name="Klenk H.P."/>
            <person name="Zhou Y."/>
            <person name="Lilburn T.G."/>
            <person name="Beck B.J."/>
            <person name="De Vos P."/>
            <person name="Vandamme P."/>
            <person name="Eisen J.A."/>
            <person name="Garrity G."/>
            <person name="Hugenholtz P."/>
            <person name="Kyrpides N.C."/>
        </authorList>
    </citation>
    <scope>NUCLEOTIDE SEQUENCE [LARGE SCALE GENOMIC DNA]</scope>
    <source>
        <strain evidence="5 6">RF6</strain>
    </source>
</reference>
<dbReference type="RefSeq" id="WP_119076935.1">
    <property type="nucleotide sequence ID" value="NZ_QYAG01000003.1"/>
</dbReference>
<comment type="caution">
    <text evidence="5">The sequence shown here is derived from an EMBL/GenBank/DDBJ whole genome shotgun (WGS) entry which is preliminary data.</text>
</comment>
<name>A0A4Q7TIX7_9MICO</name>
<evidence type="ECO:0000256" key="1">
    <source>
        <dbReference type="ARBA" id="ARBA00023015"/>
    </source>
</evidence>
<dbReference type="SUPFAM" id="SSF46689">
    <property type="entry name" value="Homeodomain-like"/>
    <property type="match status" value="1"/>
</dbReference>
<dbReference type="InterPro" id="IPR009057">
    <property type="entry name" value="Homeodomain-like_sf"/>
</dbReference>
<proteinExistence type="predicted"/>
<dbReference type="AlphaFoldDB" id="A0A4Q7TIX7"/>
<evidence type="ECO:0000313" key="5">
    <source>
        <dbReference type="EMBL" id="RZT60604.1"/>
    </source>
</evidence>
<dbReference type="PROSITE" id="PS01124">
    <property type="entry name" value="HTH_ARAC_FAMILY_2"/>
    <property type="match status" value="1"/>
</dbReference>
<keyword evidence="2 5" id="KW-0238">DNA-binding</keyword>
<protein>
    <submittedName>
        <fullName evidence="5">AraC-like DNA-binding protein</fullName>
    </submittedName>
</protein>
<evidence type="ECO:0000256" key="2">
    <source>
        <dbReference type="ARBA" id="ARBA00023125"/>
    </source>
</evidence>
<keyword evidence="1" id="KW-0805">Transcription regulation</keyword>
<evidence type="ECO:0000313" key="6">
    <source>
        <dbReference type="Proteomes" id="UP000291832"/>
    </source>
</evidence>